<keyword evidence="5" id="KW-1185">Reference proteome</keyword>
<evidence type="ECO:0000313" key="4">
    <source>
        <dbReference type="EMBL" id="CDW90982.1"/>
    </source>
</evidence>
<feature type="domain" description="ODAD1 central coiled coil region" evidence="3">
    <location>
        <begin position="15"/>
        <end position="305"/>
    </location>
</feature>
<protein>
    <recommendedName>
        <fullName evidence="3">ODAD1 central coiled coil region domain-containing protein</fullName>
    </recommendedName>
</protein>
<dbReference type="InParanoid" id="A0A078BCP5"/>
<organism evidence="4 5">
    <name type="scientific">Stylonychia lemnae</name>
    <name type="common">Ciliate</name>
    <dbReference type="NCBI Taxonomy" id="5949"/>
    <lineage>
        <taxon>Eukaryota</taxon>
        <taxon>Sar</taxon>
        <taxon>Alveolata</taxon>
        <taxon>Ciliophora</taxon>
        <taxon>Intramacronucleata</taxon>
        <taxon>Spirotrichea</taxon>
        <taxon>Stichotrichia</taxon>
        <taxon>Sporadotrichida</taxon>
        <taxon>Oxytrichidae</taxon>
        <taxon>Stylonychinae</taxon>
        <taxon>Stylonychia</taxon>
    </lineage>
</organism>
<dbReference type="Pfam" id="PF21773">
    <property type="entry name" value="ODAD1_CC"/>
    <property type="match status" value="1"/>
</dbReference>
<evidence type="ECO:0000259" key="3">
    <source>
        <dbReference type="Pfam" id="PF21773"/>
    </source>
</evidence>
<proteinExistence type="predicted"/>
<dbReference type="PANTHER" id="PTHR21694">
    <property type="entry name" value="COILED-COIL DOMAIN-CONTAINING PROTEIN 63"/>
    <property type="match status" value="1"/>
</dbReference>
<name>A0A078BCP5_STYLE</name>
<evidence type="ECO:0000313" key="5">
    <source>
        <dbReference type="Proteomes" id="UP000039865"/>
    </source>
</evidence>
<gene>
    <name evidence="4" type="primary">Contig2243.g2407</name>
    <name evidence="4" type="ORF">STYLEM_20130</name>
</gene>
<feature type="coiled-coil region" evidence="2">
    <location>
        <begin position="219"/>
        <end position="289"/>
    </location>
</feature>
<evidence type="ECO:0000256" key="2">
    <source>
        <dbReference type="SAM" id="Coils"/>
    </source>
</evidence>
<feature type="coiled-coil region" evidence="2">
    <location>
        <begin position="10"/>
        <end position="152"/>
    </location>
</feature>
<dbReference type="OrthoDB" id="6766775at2759"/>
<reference evidence="4 5" key="1">
    <citation type="submission" date="2014-06" db="EMBL/GenBank/DDBJ databases">
        <authorList>
            <person name="Swart Estienne"/>
        </authorList>
    </citation>
    <scope>NUCLEOTIDE SEQUENCE [LARGE SCALE GENOMIC DNA]</scope>
    <source>
        <strain evidence="4 5">130c</strain>
    </source>
</reference>
<dbReference type="EMBL" id="CCKQ01018977">
    <property type="protein sequence ID" value="CDW90982.1"/>
    <property type="molecule type" value="Genomic_DNA"/>
</dbReference>
<evidence type="ECO:0000256" key="1">
    <source>
        <dbReference type="ARBA" id="ARBA00023054"/>
    </source>
</evidence>
<dbReference type="OMA" id="IKQRWFQ"/>
<dbReference type="InterPro" id="IPR051876">
    <property type="entry name" value="ODA-DC/CCD"/>
</dbReference>
<dbReference type="AlphaFoldDB" id="A0A078BCP5"/>
<sequence>MNGITPQEKHAKLIKEIKNLENRLDKANQKYNSTIAYNKNLRDEIDTLRRERLVFEQIYSKLTSDLETKKKEMEKIVKIANTANQDREQATNELTELIKQAEEEKLHFDQQIAMVNQKIEKEKQMKEFMKAKENEQNELERLYKETKHEEEINMKRQSQKAFWGFSNDKVTSMIPEEKLNEYQEAFNRIAKATGAKDIDELVKNFIEAEERNFTLSRFVNELTQETEQLDVQIEQIKKEIEQYKNQGLGENNERKKLQKELEEKIQENEEEYERNLLEYKATIEKINSIKSSIEEIFSLVDNETSRKFKEIQESQGLTQDNIMMYLGMVEEMINEMIKQYAYLLAQKLKVTKELDDDDPVIVTLHNILMVAPKTESGKYELTVKDEIAKEEEDISGYDEDDKPLGYEDFKKRFQIKHSLYGKKDGSSQAVGNSGANK</sequence>
<accession>A0A078BCP5</accession>
<dbReference type="Proteomes" id="UP000039865">
    <property type="component" value="Unassembled WGS sequence"/>
</dbReference>
<keyword evidence="1 2" id="KW-0175">Coiled coil</keyword>
<dbReference type="InterPro" id="IPR049258">
    <property type="entry name" value="ODAD1_CC"/>
</dbReference>
<dbReference type="PANTHER" id="PTHR21694:SF18">
    <property type="entry name" value="COILED-COIL DOMAIN-CONTAINING PROTEIN 63"/>
    <property type="match status" value="1"/>
</dbReference>